<gene>
    <name evidence="6" type="ORF">PAXRUDRAFT_91550</name>
</gene>
<dbReference type="PANTHER" id="PTHR45962">
    <property type="entry name" value="N-FATTY-ACYL-AMINO ACID SYNTHASE/HYDROLASE PM20D1"/>
    <property type="match status" value="1"/>
</dbReference>
<keyword evidence="2" id="KW-0645">Protease</keyword>
<accession>A0A0D0CJG2</accession>
<dbReference type="GO" id="GO:0000328">
    <property type="term" value="C:fungal-type vacuole lumen"/>
    <property type="evidence" value="ECO:0007669"/>
    <property type="project" value="TreeGrafter"/>
</dbReference>
<sequence length="92" mass="9960">SGTIKTAYNSHRGITGGDNIIVSPGIMSGNTDTKYYWKLTPHIFRYGHANGAGGGKLPSGVHTVDEFIPVSSFVEMIRFFTVLILNVDESSL</sequence>
<keyword evidence="5" id="KW-0862">Zinc</keyword>
<dbReference type="Gene3D" id="1.10.150.900">
    <property type="match status" value="1"/>
</dbReference>
<dbReference type="Proteomes" id="UP000054538">
    <property type="component" value="Unassembled WGS sequence"/>
</dbReference>
<evidence type="ECO:0000256" key="1">
    <source>
        <dbReference type="ARBA" id="ARBA00006247"/>
    </source>
</evidence>
<evidence type="ECO:0000313" key="6">
    <source>
        <dbReference type="EMBL" id="KIK75343.1"/>
    </source>
</evidence>
<evidence type="ECO:0000256" key="2">
    <source>
        <dbReference type="ARBA" id="ARBA00022670"/>
    </source>
</evidence>
<evidence type="ECO:0000313" key="7">
    <source>
        <dbReference type="Proteomes" id="UP000054538"/>
    </source>
</evidence>
<dbReference type="EMBL" id="KN828174">
    <property type="protein sequence ID" value="KIK75343.1"/>
    <property type="molecule type" value="Genomic_DNA"/>
</dbReference>
<evidence type="ECO:0000256" key="3">
    <source>
        <dbReference type="ARBA" id="ARBA00022723"/>
    </source>
</evidence>
<dbReference type="SUPFAM" id="SSF53187">
    <property type="entry name" value="Zn-dependent exopeptidases"/>
    <property type="match status" value="1"/>
</dbReference>
<feature type="non-terminal residue" evidence="6">
    <location>
        <position position="1"/>
    </location>
</feature>
<reference evidence="7" key="2">
    <citation type="submission" date="2015-01" db="EMBL/GenBank/DDBJ databases">
        <title>Evolutionary Origins and Diversification of the Mycorrhizal Mutualists.</title>
        <authorList>
            <consortium name="DOE Joint Genome Institute"/>
            <consortium name="Mycorrhizal Genomics Consortium"/>
            <person name="Kohler A."/>
            <person name="Kuo A."/>
            <person name="Nagy L.G."/>
            <person name="Floudas D."/>
            <person name="Copeland A."/>
            <person name="Barry K.W."/>
            <person name="Cichocki N."/>
            <person name="Veneault-Fourrey C."/>
            <person name="LaButti K."/>
            <person name="Lindquist E.A."/>
            <person name="Lipzen A."/>
            <person name="Lundell T."/>
            <person name="Morin E."/>
            <person name="Murat C."/>
            <person name="Riley R."/>
            <person name="Ohm R."/>
            <person name="Sun H."/>
            <person name="Tunlid A."/>
            <person name="Henrissat B."/>
            <person name="Grigoriev I.V."/>
            <person name="Hibbett D.S."/>
            <person name="Martin F."/>
        </authorList>
    </citation>
    <scope>NUCLEOTIDE SEQUENCE [LARGE SCALE GENOMIC DNA]</scope>
    <source>
        <strain evidence="7">Ve08.2h10</strain>
    </source>
</reference>
<evidence type="ECO:0000256" key="4">
    <source>
        <dbReference type="ARBA" id="ARBA00022801"/>
    </source>
</evidence>
<keyword evidence="4" id="KW-0378">Hydrolase</keyword>
<dbReference type="GO" id="GO:0046872">
    <property type="term" value="F:metal ion binding"/>
    <property type="evidence" value="ECO:0007669"/>
    <property type="project" value="UniProtKB-KW"/>
</dbReference>
<keyword evidence="3" id="KW-0479">Metal-binding</keyword>
<dbReference type="OrthoDB" id="2672249at2759"/>
<organism evidence="6 7">
    <name type="scientific">Paxillus rubicundulus Ve08.2h10</name>
    <dbReference type="NCBI Taxonomy" id="930991"/>
    <lineage>
        <taxon>Eukaryota</taxon>
        <taxon>Fungi</taxon>
        <taxon>Dikarya</taxon>
        <taxon>Basidiomycota</taxon>
        <taxon>Agaricomycotina</taxon>
        <taxon>Agaricomycetes</taxon>
        <taxon>Agaricomycetidae</taxon>
        <taxon>Boletales</taxon>
        <taxon>Paxilineae</taxon>
        <taxon>Paxillaceae</taxon>
        <taxon>Paxillus</taxon>
    </lineage>
</organism>
<dbReference type="InterPro" id="IPR047177">
    <property type="entry name" value="Pept_M20A"/>
</dbReference>
<evidence type="ECO:0000256" key="5">
    <source>
        <dbReference type="ARBA" id="ARBA00022833"/>
    </source>
</evidence>
<comment type="similarity">
    <text evidence="1">Belongs to the peptidase M20A family.</text>
</comment>
<feature type="non-terminal residue" evidence="6">
    <location>
        <position position="92"/>
    </location>
</feature>
<keyword evidence="7" id="KW-1185">Reference proteome</keyword>
<protein>
    <recommendedName>
        <fullName evidence="8">Peptide hydrolase</fullName>
    </recommendedName>
</protein>
<dbReference type="GO" id="GO:0051603">
    <property type="term" value="P:proteolysis involved in protein catabolic process"/>
    <property type="evidence" value="ECO:0007669"/>
    <property type="project" value="TreeGrafter"/>
</dbReference>
<dbReference type="InParanoid" id="A0A0D0CJG2"/>
<dbReference type="GO" id="GO:0004180">
    <property type="term" value="F:carboxypeptidase activity"/>
    <property type="evidence" value="ECO:0007669"/>
    <property type="project" value="TreeGrafter"/>
</dbReference>
<reference evidence="6 7" key="1">
    <citation type="submission" date="2014-04" db="EMBL/GenBank/DDBJ databases">
        <authorList>
            <consortium name="DOE Joint Genome Institute"/>
            <person name="Kuo A."/>
            <person name="Kohler A."/>
            <person name="Jargeat P."/>
            <person name="Nagy L.G."/>
            <person name="Floudas D."/>
            <person name="Copeland A."/>
            <person name="Barry K.W."/>
            <person name="Cichocki N."/>
            <person name="Veneault-Fourrey C."/>
            <person name="LaButti K."/>
            <person name="Lindquist E.A."/>
            <person name="Lipzen A."/>
            <person name="Lundell T."/>
            <person name="Morin E."/>
            <person name="Murat C."/>
            <person name="Sun H."/>
            <person name="Tunlid A."/>
            <person name="Henrissat B."/>
            <person name="Grigoriev I.V."/>
            <person name="Hibbett D.S."/>
            <person name="Martin F."/>
            <person name="Nordberg H.P."/>
            <person name="Cantor M.N."/>
            <person name="Hua S.X."/>
        </authorList>
    </citation>
    <scope>NUCLEOTIDE SEQUENCE [LARGE SCALE GENOMIC DNA]</scope>
    <source>
        <strain evidence="6 7">Ve08.2h10</strain>
    </source>
</reference>
<dbReference type="HOGENOM" id="CLU_2419070_0_0_1"/>
<proteinExistence type="inferred from homology"/>
<name>A0A0D0CJG2_9AGAM</name>
<dbReference type="PANTHER" id="PTHR45962:SF1">
    <property type="entry name" value="N-FATTY-ACYL-AMINO ACID SYNTHASE_HYDROLASE PM20D1"/>
    <property type="match status" value="1"/>
</dbReference>
<dbReference type="STRING" id="930991.A0A0D0CJG2"/>
<dbReference type="AlphaFoldDB" id="A0A0D0CJG2"/>
<evidence type="ECO:0008006" key="8">
    <source>
        <dbReference type="Google" id="ProtNLM"/>
    </source>
</evidence>